<gene>
    <name evidence="1" type="ORF">L211DRAFT_853579</name>
</gene>
<dbReference type="Proteomes" id="UP000267821">
    <property type="component" value="Unassembled WGS sequence"/>
</dbReference>
<accession>A0A3N4L7Z5</accession>
<evidence type="ECO:0000313" key="2">
    <source>
        <dbReference type="Proteomes" id="UP000267821"/>
    </source>
</evidence>
<protein>
    <submittedName>
        <fullName evidence="1">Uncharacterized protein</fullName>
    </submittedName>
</protein>
<dbReference type="AlphaFoldDB" id="A0A3N4L7Z5"/>
<proteinExistence type="predicted"/>
<reference evidence="1 2" key="1">
    <citation type="journal article" date="2018" name="Nat. Ecol. Evol.">
        <title>Pezizomycetes genomes reveal the molecular basis of ectomycorrhizal truffle lifestyle.</title>
        <authorList>
            <person name="Murat C."/>
            <person name="Payen T."/>
            <person name="Noel B."/>
            <person name="Kuo A."/>
            <person name="Morin E."/>
            <person name="Chen J."/>
            <person name="Kohler A."/>
            <person name="Krizsan K."/>
            <person name="Balestrini R."/>
            <person name="Da Silva C."/>
            <person name="Montanini B."/>
            <person name="Hainaut M."/>
            <person name="Levati E."/>
            <person name="Barry K.W."/>
            <person name="Belfiori B."/>
            <person name="Cichocki N."/>
            <person name="Clum A."/>
            <person name="Dockter R.B."/>
            <person name="Fauchery L."/>
            <person name="Guy J."/>
            <person name="Iotti M."/>
            <person name="Le Tacon F."/>
            <person name="Lindquist E.A."/>
            <person name="Lipzen A."/>
            <person name="Malagnac F."/>
            <person name="Mello A."/>
            <person name="Molinier V."/>
            <person name="Miyauchi S."/>
            <person name="Poulain J."/>
            <person name="Riccioni C."/>
            <person name="Rubini A."/>
            <person name="Sitrit Y."/>
            <person name="Splivallo R."/>
            <person name="Traeger S."/>
            <person name="Wang M."/>
            <person name="Zifcakova L."/>
            <person name="Wipf D."/>
            <person name="Zambonelli A."/>
            <person name="Paolocci F."/>
            <person name="Nowrousian M."/>
            <person name="Ottonello S."/>
            <person name="Baldrian P."/>
            <person name="Spatafora J.W."/>
            <person name="Henrissat B."/>
            <person name="Nagy L.G."/>
            <person name="Aury J.M."/>
            <person name="Wincker P."/>
            <person name="Grigoriev I.V."/>
            <person name="Bonfante P."/>
            <person name="Martin F.M."/>
        </authorList>
    </citation>
    <scope>NUCLEOTIDE SEQUENCE [LARGE SCALE GENOMIC DNA]</scope>
    <source>
        <strain evidence="1 2">ATCC MYA-4762</strain>
    </source>
</reference>
<name>A0A3N4L7Z5_9PEZI</name>
<dbReference type="OrthoDB" id="5505086at2759"/>
<dbReference type="EMBL" id="ML121601">
    <property type="protein sequence ID" value="RPB19010.1"/>
    <property type="molecule type" value="Genomic_DNA"/>
</dbReference>
<keyword evidence="2" id="KW-1185">Reference proteome</keyword>
<evidence type="ECO:0000313" key="1">
    <source>
        <dbReference type="EMBL" id="RPB19010.1"/>
    </source>
</evidence>
<organism evidence="1 2">
    <name type="scientific">Terfezia boudieri ATCC MYA-4762</name>
    <dbReference type="NCBI Taxonomy" id="1051890"/>
    <lineage>
        <taxon>Eukaryota</taxon>
        <taxon>Fungi</taxon>
        <taxon>Dikarya</taxon>
        <taxon>Ascomycota</taxon>
        <taxon>Pezizomycotina</taxon>
        <taxon>Pezizomycetes</taxon>
        <taxon>Pezizales</taxon>
        <taxon>Pezizaceae</taxon>
        <taxon>Terfezia</taxon>
    </lineage>
</organism>
<dbReference type="InParanoid" id="A0A3N4L7Z5"/>
<sequence>MQRTILRRASESLNHVQDIVSGEYKWDEVLSNCIAILRLVFLLEIVDKIQERIPAEKKVRVIYRALDNLNSGNAISPAICLQTNEEVQAFLELSLSKPIRIQVILYRDLTLVPSVMNSPLPNDSVYFSADFLDAAEEYMDPAKDSDSLSQNLAGFAKHTFSHMQKGFEERKLKLRL</sequence>